<gene>
    <name evidence="3" type="ORF">CMQ_7626</name>
</gene>
<dbReference type="STRING" id="655863.F0XNK2"/>
<dbReference type="Gene3D" id="3.40.50.150">
    <property type="entry name" value="Vaccinia Virus protein VP39"/>
    <property type="match status" value="1"/>
</dbReference>
<feature type="region of interest" description="Disordered" evidence="2">
    <location>
        <begin position="30"/>
        <end position="52"/>
    </location>
</feature>
<dbReference type="GeneID" id="25981191"/>
<dbReference type="InParanoid" id="F0XNK2"/>
<dbReference type="eggNOG" id="ENOG502QSKG">
    <property type="taxonomic scope" value="Eukaryota"/>
</dbReference>
<keyword evidence="4" id="KW-1185">Reference proteome</keyword>
<feature type="compositionally biased region" description="Low complexity" evidence="2">
    <location>
        <begin position="39"/>
        <end position="52"/>
    </location>
</feature>
<organism evidence="4">
    <name type="scientific">Grosmannia clavigera (strain kw1407 / UAMH 11150)</name>
    <name type="common">Blue stain fungus</name>
    <name type="synonym">Graphiocladiella clavigera</name>
    <dbReference type="NCBI Taxonomy" id="655863"/>
    <lineage>
        <taxon>Eukaryota</taxon>
        <taxon>Fungi</taxon>
        <taxon>Dikarya</taxon>
        <taxon>Ascomycota</taxon>
        <taxon>Pezizomycotina</taxon>
        <taxon>Sordariomycetes</taxon>
        <taxon>Sordariomycetidae</taxon>
        <taxon>Ophiostomatales</taxon>
        <taxon>Ophiostomataceae</taxon>
        <taxon>Leptographium</taxon>
    </lineage>
</organism>
<evidence type="ECO:0000313" key="3">
    <source>
        <dbReference type="EMBL" id="EFX00624.1"/>
    </source>
</evidence>
<dbReference type="Proteomes" id="UP000007796">
    <property type="component" value="Unassembled WGS sequence"/>
</dbReference>
<dbReference type="EMBL" id="GL629801">
    <property type="protein sequence ID" value="EFX00624.1"/>
    <property type="molecule type" value="Genomic_DNA"/>
</dbReference>
<evidence type="ECO:0000313" key="4">
    <source>
        <dbReference type="Proteomes" id="UP000007796"/>
    </source>
</evidence>
<comment type="similarity">
    <text evidence="1">Belongs to the methyltransferase superfamily. LaeA methyltransferase family.</text>
</comment>
<dbReference type="Pfam" id="PF13489">
    <property type="entry name" value="Methyltransf_23"/>
    <property type="match status" value="1"/>
</dbReference>
<dbReference type="RefSeq" id="XP_014170106.1">
    <property type="nucleotide sequence ID" value="XM_014314631.1"/>
</dbReference>
<protein>
    <submittedName>
        <fullName evidence="3">Uncharacterized protein</fullName>
    </submittedName>
</protein>
<dbReference type="CDD" id="cd02440">
    <property type="entry name" value="AdoMet_MTases"/>
    <property type="match status" value="1"/>
</dbReference>
<dbReference type="InterPro" id="IPR029063">
    <property type="entry name" value="SAM-dependent_MTases_sf"/>
</dbReference>
<accession>F0XNK2</accession>
<dbReference type="AlphaFoldDB" id="F0XNK2"/>
<dbReference type="SUPFAM" id="SSF53335">
    <property type="entry name" value="S-adenosyl-L-methionine-dependent methyltransferases"/>
    <property type="match status" value="1"/>
</dbReference>
<evidence type="ECO:0000256" key="2">
    <source>
        <dbReference type="SAM" id="MobiDB-lite"/>
    </source>
</evidence>
<dbReference type="PANTHER" id="PTHR43591">
    <property type="entry name" value="METHYLTRANSFERASE"/>
    <property type="match status" value="1"/>
</dbReference>
<evidence type="ECO:0000256" key="1">
    <source>
        <dbReference type="ARBA" id="ARBA00038158"/>
    </source>
</evidence>
<reference evidence="3 4" key="1">
    <citation type="journal article" date="2011" name="Proc. Natl. Acad. Sci. U.S.A.">
        <title>Genome and transcriptome analyses of the mountain pine beetle-fungal symbiont Grosmannia clavigera, a lodgepole pine pathogen.</title>
        <authorList>
            <person name="DiGuistini S."/>
            <person name="Wang Y."/>
            <person name="Liao N.Y."/>
            <person name="Taylor G."/>
            <person name="Tanguay P."/>
            <person name="Feau N."/>
            <person name="Henrissat B."/>
            <person name="Chan S.K."/>
            <person name="Hesse-Orce U."/>
            <person name="Alamouti S.M."/>
            <person name="Tsui C.K.M."/>
            <person name="Docking R.T."/>
            <person name="Levasseur A."/>
            <person name="Haridas S."/>
            <person name="Robertson G."/>
            <person name="Birol I."/>
            <person name="Holt R.A."/>
            <person name="Marra M.A."/>
            <person name="Hamelin R.C."/>
            <person name="Hirst M."/>
            <person name="Jones S.J.M."/>
            <person name="Bohlmann J."/>
            <person name="Breuil C."/>
        </authorList>
    </citation>
    <scope>NUCLEOTIDE SEQUENCE [LARGE SCALE GENOMIC DNA]</scope>
    <source>
        <strain evidence="4">kw1407 / UAMH 11150</strain>
    </source>
</reference>
<sequence length="329" mass="35893">MTEMEENVNSAAETSAAFSAAALAAVEPAASSPAPPAASPAAISLTPDPPTQLQLPHTWTGLETLEDDGDSALGEDIASSTASITSSILKFRVLNGRTYHHELGENHYWAPNDDRQNNTLDIGHHTYTLLMGGKLFLAPLPEHIDKAVDIGTGSGIWAIEIEDFNEPWTFGDNSVDYVHLRWLVGCVQDWTQLFKNAYRILKPGGYIESLEVDGSLDSDDGTVTKKTALSQWGQIFQEGARKLGSLASFNPVPFSEWSEDPVLHEVGQFTRAAIFNDIEGLVSVMATQLGWTPEEITVYAAHLRREMRGLNVHAYMHGCVAYAQKPLDA</sequence>
<proteinExistence type="inferred from homology"/>
<dbReference type="PANTHER" id="PTHR43591:SF10">
    <property type="entry name" value="ABC TRANSMEMBRANE TYPE-1 DOMAIN-CONTAINING PROTEIN-RELATED"/>
    <property type="match status" value="1"/>
</dbReference>
<dbReference type="HOGENOM" id="CLU_010595_0_0_1"/>
<name>F0XNK2_GROCL</name>
<dbReference type="GO" id="GO:0008168">
    <property type="term" value="F:methyltransferase activity"/>
    <property type="evidence" value="ECO:0007669"/>
    <property type="project" value="TreeGrafter"/>
</dbReference>
<dbReference type="OrthoDB" id="2013972at2759"/>